<dbReference type="AlphaFoldDB" id="A0A3B5A1L2"/>
<proteinExistence type="predicted"/>
<dbReference type="STRING" id="144197.ENSSPAP00000007787"/>
<evidence type="ECO:0000313" key="2">
    <source>
        <dbReference type="Ensembl" id="ENSSPAP00000007787.1"/>
    </source>
</evidence>
<dbReference type="Pfam" id="PF17039">
    <property type="entry name" value="Glyco_tran_10_N"/>
    <property type="match status" value="1"/>
</dbReference>
<dbReference type="SUPFAM" id="SSF53756">
    <property type="entry name" value="UDP-Glycosyltransferase/glycogen phosphorylase"/>
    <property type="match status" value="1"/>
</dbReference>
<accession>A0A3B5A1L2</accession>
<protein>
    <recommendedName>
        <fullName evidence="1">Fucosyltransferase N-terminal domain-containing protein</fullName>
    </recommendedName>
</protein>
<evidence type="ECO:0000259" key="1">
    <source>
        <dbReference type="Pfam" id="PF17039"/>
    </source>
</evidence>
<name>A0A3B5A1L2_9TELE</name>
<organism evidence="2">
    <name type="scientific">Stegastes partitus</name>
    <name type="common">bicolor damselfish</name>
    <dbReference type="NCBI Taxonomy" id="144197"/>
    <lineage>
        <taxon>Eukaryota</taxon>
        <taxon>Metazoa</taxon>
        <taxon>Chordata</taxon>
        <taxon>Craniata</taxon>
        <taxon>Vertebrata</taxon>
        <taxon>Euteleostomi</taxon>
        <taxon>Actinopterygii</taxon>
        <taxon>Neopterygii</taxon>
        <taxon>Teleostei</taxon>
        <taxon>Neoteleostei</taxon>
        <taxon>Acanthomorphata</taxon>
        <taxon>Ovalentaria</taxon>
        <taxon>Pomacentridae</taxon>
        <taxon>Stegastes</taxon>
    </lineage>
</organism>
<reference evidence="2" key="1">
    <citation type="submission" date="2023-09" db="UniProtKB">
        <authorList>
            <consortium name="Ensembl"/>
        </authorList>
    </citation>
    <scope>IDENTIFICATION</scope>
</reference>
<dbReference type="GeneTree" id="ENSGT00940000164360"/>
<dbReference type="Ensembl" id="ENSSPAT00000007936.1">
    <property type="protein sequence ID" value="ENSSPAP00000007787.1"/>
    <property type="gene ID" value="ENSSPAG00000005908.1"/>
</dbReference>
<feature type="domain" description="Fucosyltransferase N-terminal" evidence="1">
    <location>
        <begin position="36"/>
        <end position="118"/>
    </location>
</feature>
<dbReference type="InterPro" id="IPR031481">
    <property type="entry name" value="Glyco_tran_10_N"/>
</dbReference>
<sequence>DNPTLNEKPSFMSDSKAVGLSRRGSRYKEVSLFAVKFDFKVCFMYSNISVLTDDRSLHSKAQAVIFFHRATEWHLRNTPQEPHTAFQKQIWFNVESPTTAAKKPDLDNLCNLTLRMKDDFVLPKKDRLVRWIVSNNNDLMLERHMKINVCGAGFCSRPTEIGRFYLPFHWDCTTVKVNMSLVAGTVPVGLNKRTGDYLHHLHEQYCSSNRLYTGRFDIRSMIWLM</sequence>